<keyword evidence="12" id="KW-1185">Reference proteome</keyword>
<evidence type="ECO:0000256" key="3">
    <source>
        <dbReference type="ARBA" id="ARBA00022723"/>
    </source>
</evidence>
<keyword evidence="3 8" id="KW-0479">Metal-binding</keyword>
<name>A0A9C7Q8K3_9RHOD</name>
<feature type="binding site" evidence="8">
    <location>
        <position position="72"/>
    </location>
    <ligand>
        <name>Fe cation</name>
        <dbReference type="ChEBI" id="CHEBI:24875"/>
        <label>1</label>
    </ligand>
</feature>
<evidence type="ECO:0000256" key="5">
    <source>
        <dbReference type="ARBA" id="ARBA00023004"/>
    </source>
</evidence>
<evidence type="ECO:0000256" key="2">
    <source>
        <dbReference type="ARBA" id="ARBA00022688"/>
    </source>
</evidence>
<dbReference type="GO" id="GO:0046872">
    <property type="term" value="F:metal ion binding"/>
    <property type="evidence" value="ECO:0007669"/>
    <property type="project" value="UniProtKB-KW"/>
</dbReference>
<evidence type="ECO:0000256" key="8">
    <source>
        <dbReference type="HAMAP-Rule" id="MF_03194"/>
    </source>
</evidence>
<organism evidence="10 12">
    <name type="scientific">Galdieria partita</name>
    <dbReference type="NCBI Taxonomy" id="83374"/>
    <lineage>
        <taxon>Eukaryota</taxon>
        <taxon>Rhodophyta</taxon>
        <taxon>Bangiophyceae</taxon>
        <taxon>Galdieriales</taxon>
        <taxon>Galdieriaceae</taxon>
        <taxon>Galdieria</taxon>
    </lineage>
</organism>
<dbReference type="EMBL" id="BQMJ01000079">
    <property type="protein sequence ID" value="GJQ16002.1"/>
    <property type="molecule type" value="Genomic_DNA"/>
</dbReference>
<keyword evidence="7 8" id="KW-0472">Membrane</keyword>
<dbReference type="Proteomes" id="UP001061958">
    <property type="component" value="Unassembled WGS sequence"/>
</dbReference>
<gene>
    <name evidence="9" type="ORF">GpartN1_g7400.t1</name>
    <name evidence="10" type="ORF">GpartN1_g7793.t1</name>
    <name evidence="11" type="ORF">GpartN1_g7807.t1</name>
</gene>
<feature type="binding site" evidence="8">
    <location>
        <position position="154"/>
    </location>
    <ligand>
        <name>Fe cation</name>
        <dbReference type="ChEBI" id="CHEBI:24875"/>
        <label>2</label>
    </ligand>
</feature>
<dbReference type="Pfam" id="PF03232">
    <property type="entry name" value="COQ7"/>
    <property type="match status" value="1"/>
</dbReference>
<keyword evidence="5 8" id="KW-0408">Iron</keyword>
<dbReference type="GO" id="GO:0006744">
    <property type="term" value="P:ubiquinone biosynthetic process"/>
    <property type="evidence" value="ECO:0007669"/>
    <property type="project" value="UniProtKB-UniRule"/>
</dbReference>
<feature type="binding site" evidence="8">
    <location>
        <position position="102"/>
    </location>
    <ligand>
        <name>Fe cation</name>
        <dbReference type="ChEBI" id="CHEBI:24875"/>
        <label>1</label>
    </ligand>
</feature>
<sequence length="229" mass="27136">MKQRVWLRRNGPSFTFCSKSDAKEWTIHEEKSFNSNNKEKEEDWKRYSPLFETDWDKRATIDSMLRVDHAGEVGAREIYAGQLAVLRGKRISEVIEEMAQQEEKHFQCFEKLLVERRIRPTLFLPLCRVAGFSLGALTALMGEKAAMACTVAVEEVISQHYNDQIRTIHERKWKEEEHLKQTLREFRDDEMEHHDTGIEYEAESFPFYRNLTRIIQWGCQTAIHITRRL</sequence>
<reference evidence="10" key="1">
    <citation type="journal article" date="2022" name="Proc. Natl. Acad. Sci. U.S.A.">
        <title>Life cycle and functional genomics of the unicellular red alga Galdieria for elucidating algal and plant evolution and industrial use.</title>
        <authorList>
            <person name="Hirooka S."/>
            <person name="Itabashi T."/>
            <person name="Ichinose T.M."/>
            <person name="Onuma R."/>
            <person name="Fujiwara T."/>
            <person name="Yamashita S."/>
            <person name="Jong L.W."/>
            <person name="Tomita R."/>
            <person name="Iwane A.H."/>
            <person name="Miyagishima S.Y."/>
        </authorList>
    </citation>
    <scope>NUCLEOTIDE SEQUENCE</scope>
    <source>
        <strain evidence="10">NBRC 102759</strain>
    </source>
</reference>
<evidence type="ECO:0000256" key="7">
    <source>
        <dbReference type="ARBA" id="ARBA00023136"/>
    </source>
</evidence>
<dbReference type="EC" id="1.14.99.60" evidence="8"/>
<dbReference type="SUPFAM" id="SSF47240">
    <property type="entry name" value="Ferritin-like"/>
    <property type="match status" value="1"/>
</dbReference>
<dbReference type="InterPro" id="IPR011566">
    <property type="entry name" value="Ubq_synth_Coq7"/>
</dbReference>
<dbReference type="HAMAP" id="MF_01658">
    <property type="entry name" value="COQ7"/>
    <property type="match status" value="1"/>
</dbReference>
<feature type="binding site" evidence="8">
    <location>
        <position position="193"/>
    </location>
    <ligand>
        <name>Fe cation</name>
        <dbReference type="ChEBI" id="CHEBI:24875"/>
        <label>2</label>
    </ligand>
</feature>
<keyword evidence="6 8" id="KW-0503">Monooxygenase</keyword>
<evidence type="ECO:0000313" key="11">
    <source>
        <dbReference type="EMBL" id="GJQ16016.1"/>
    </source>
</evidence>
<comment type="function">
    <text evidence="8">Catalyzes the hydroxylation of 2-polyprenyl-3-methyl-6-methoxy-1,4-benzoquinol (DMQH2) during ubiquinone biosynthesis. Has also a structural role in the COQ enzyme complex, stabilizing other COQ polypeptides.</text>
</comment>
<proteinExistence type="inferred from homology"/>
<feature type="binding site" evidence="8">
    <location>
        <position position="102"/>
    </location>
    <ligand>
        <name>Fe cation</name>
        <dbReference type="ChEBI" id="CHEBI:24875"/>
        <label>2</label>
    </ligand>
</feature>
<keyword evidence="8" id="KW-0999">Mitochondrion inner membrane</keyword>
<feature type="binding site" evidence="8">
    <location>
        <position position="105"/>
    </location>
    <ligand>
        <name>Fe cation</name>
        <dbReference type="ChEBI" id="CHEBI:24875"/>
        <label>1</label>
    </ligand>
</feature>
<dbReference type="GO" id="GO:0008682">
    <property type="term" value="F:3-demethoxyubiquinol 3-hydroxylase activity"/>
    <property type="evidence" value="ECO:0007669"/>
    <property type="project" value="UniProtKB-EC"/>
</dbReference>
<dbReference type="OrthoDB" id="275371at2759"/>
<comment type="similarity">
    <text evidence="8">Belongs to the COQ7 family.</text>
</comment>
<dbReference type="GO" id="GO:0016709">
    <property type="term" value="F:oxidoreductase activity, acting on paired donors, with incorporation or reduction of molecular oxygen, NAD(P)H as one donor, and incorporation of one atom of oxygen"/>
    <property type="evidence" value="ECO:0007669"/>
    <property type="project" value="UniProtKB-UniRule"/>
</dbReference>
<dbReference type="Gene3D" id="1.20.1260.10">
    <property type="match status" value="1"/>
</dbReference>
<comment type="pathway">
    <text evidence="1 8">Cofactor biosynthesis; ubiquinone biosynthesis.</text>
</comment>
<dbReference type="InterPro" id="IPR012347">
    <property type="entry name" value="Ferritin-like"/>
</dbReference>
<comment type="cofactor">
    <cofactor evidence="8">
        <name>Fe cation</name>
        <dbReference type="ChEBI" id="CHEBI:24875"/>
    </cofactor>
    <text evidence="8">Binds 2 iron ions per subunit.</text>
</comment>
<feature type="binding site" evidence="8">
    <location>
        <position position="190"/>
    </location>
    <ligand>
        <name>Fe cation</name>
        <dbReference type="ChEBI" id="CHEBI:24875"/>
        <label>2</label>
    </ligand>
</feature>
<dbReference type="EMBL" id="BQMJ01000072">
    <property type="protein sequence ID" value="GJQ15609.1"/>
    <property type="molecule type" value="Genomic_DNA"/>
</dbReference>
<dbReference type="InterPro" id="IPR009078">
    <property type="entry name" value="Ferritin-like_SF"/>
</dbReference>
<dbReference type="AlphaFoldDB" id="A0A9C7Q8K3"/>
<keyword evidence="2 8" id="KW-0831">Ubiquinone biosynthesis</keyword>
<dbReference type="PANTHER" id="PTHR11237:SF4">
    <property type="entry name" value="5-DEMETHOXYUBIQUINONE HYDROXYLASE, MITOCHONDRIAL"/>
    <property type="match status" value="1"/>
</dbReference>
<evidence type="ECO:0000313" key="10">
    <source>
        <dbReference type="EMBL" id="GJQ16002.1"/>
    </source>
</evidence>
<comment type="catalytic activity">
    <reaction evidence="8">
        <text>a 5-methoxy-2-methyl-3-(all-trans-polyprenyl)benzene-1,4-diol + AH2 + O2 = a 3-demethylubiquinol + A + H2O</text>
        <dbReference type="Rhea" id="RHEA:50908"/>
        <dbReference type="Rhea" id="RHEA-COMP:10859"/>
        <dbReference type="Rhea" id="RHEA-COMP:10914"/>
        <dbReference type="ChEBI" id="CHEBI:13193"/>
        <dbReference type="ChEBI" id="CHEBI:15377"/>
        <dbReference type="ChEBI" id="CHEBI:15379"/>
        <dbReference type="ChEBI" id="CHEBI:17499"/>
        <dbReference type="ChEBI" id="CHEBI:84167"/>
        <dbReference type="ChEBI" id="CHEBI:84422"/>
        <dbReference type="EC" id="1.14.99.60"/>
    </reaction>
</comment>
<evidence type="ECO:0000256" key="1">
    <source>
        <dbReference type="ARBA" id="ARBA00004749"/>
    </source>
</evidence>
<dbReference type="GO" id="GO:0031314">
    <property type="term" value="C:extrinsic component of mitochondrial inner membrane"/>
    <property type="evidence" value="ECO:0007669"/>
    <property type="project" value="UniProtKB-UniRule"/>
</dbReference>
<comment type="subcellular location">
    <subcellularLocation>
        <location evidence="8">Mitochondrion inner membrane</location>
        <topology evidence="8">Peripheral membrane protein</topology>
        <orientation evidence="8">Matrix side</orientation>
    </subcellularLocation>
</comment>
<dbReference type="EMBL" id="BQMJ01000080">
    <property type="protein sequence ID" value="GJQ16016.1"/>
    <property type="molecule type" value="Genomic_DNA"/>
</dbReference>
<dbReference type="CDD" id="cd01042">
    <property type="entry name" value="DMQH"/>
    <property type="match status" value="1"/>
</dbReference>
<dbReference type="PANTHER" id="PTHR11237">
    <property type="entry name" value="COENZYME Q10 BIOSYNTHESIS PROTEIN 7"/>
    <property type="match status" value="1"/>
</dbReference>
<protein>
    <recommendedName>
        <fullName evidence="8">5-demethoxyubiquinone hydroxylase, mitochondrial</fullName>
        <shortName evidence="8">DMQ hydroxylase</shortName>
        <ecNumber evidence="8">1.14.99.60</ecNumber>
    </recommendedName>
    <alternativeName>
        <fullName evidence="8">Ubiquinone biosynthesis monooxygenase COQ7</fullName>
    </alternativeName>
</protein>
<accession>A0A9C7Q8K3</accession>
<feature type="binding site" evidence="8">
    <location>
        <position position="190"/>
    </location>
    <ligand>
        <name>Fe cation</name>
        <dbReference type="ChEBI" id="CHEBI:24875"/>
        <label>1</label>
    </ligand>
</feature>
<keyword evidence="8" id="KW-0496">Mitochondrion</keyword>
<comment type="subunit">
    <text evidence="8">Component of a multi-subunit COQ enzyme complex.</text>
</comment>
<evidence type="ECO:0000313" key="12">
    <source>
        <dbReference type="Proteomes" id="UP001061958"/>
    </source>
</evidence>
<keyword evidence="4 8" id="KW-0560">Oxidoreductase</keyword>
<evidence type="ECO:0000256" key="4">
    <source>
        <dbReference type="ARBA" id="ARBA00023002"/>
    </source>
</evidence>
<reference evidence="10" key="2">
    <citation type="submission" date="2022-01" db="EMBL/GenBank/DDBJ databases">
        <authorList>
            <person name="Hirooka S."/>
            <person name="Miyagishima S.Y."/>
        </authorList>
    </citation>
    <scope>NUCLEOTIDE SEQUENCE</scope>
    <source>
        <strain evidence="10">NBRC 102759</strain>
    </source>
</reference>
<comment type="caution">
    <text evidence="10">The sequence shown here is derived from an EMBL/GenBank/DDBJ whole genome shotgun (WGS) entry which is preliminary data.</text>
</comment>
<evidence type="ECO:0000313" key="9">
    <source>
        <dbReference type="EMBL" id="GJQ15609.1"/>
    </source>
</evidence>
<evidence type="ECO:0000256" key="6">
    <source>
        <dbReference type="ARBA" id="ARBA00023033"/>
    </source>
</evidence>